<reference evidence="2" key="2">
    <citation type="journal article" date="2021" name="PeerJ">
        <title>Extensive microbial diversity within the chicken gut microbiome revealed by metagenomics and culture.</title>
        <authorList>
            <person name="Gilroy R."/>
            <person name="Ravi A."/>
            <person name="Getino M."/>
            <person name="Pursley I."/>
            <person name="Horton D.L."/>
            <person name="Alikhan N.F."/>
            <person name="Baker D."/>
            <person name="Gharbi K."/>
            <person name="Hall N."/>
            <person name="Watson M."/>
            <person name="Adriaenssens E.M."/>
            <person name="Foster-Nyarko E."/>
            <person name="Jarju S."/>
            <person name="Secka A."/>
            <person name="Antonio M."/>
            <person name="Oren A."/>
            <person name="Chaudhuri R.R."/>
            <person name="La Ragione R."/>
            <person name="Hildebrand F."/>
            <person name="Pallen M.J."/>
        </authorList>
    </citation>
    <scope>NUCLEOTIDE SEQUENCE</scope>
    <source>
        <strain evidence="2">ChiSjej5B23-6657</strain>
    </source>
</reference>
<dbReference type="InterPro" id="IPR016040">
    <property type="entry name" value="NAD(P)-bd_dom"/>
</dbReference>
<dbReference type="Gene3D" id="3.40.50.720">
    <property type="entry name" value="NAD(P)-binding Rossmann-like Domain"/>
    <property type="match status" value="1"/>
</dbReference>
<sequence>MKKILITGFSGFVGRHFLDYLYGKGEECEVLGVDINPPKFDLHGYNGVLKIGFRKMNLLDEQAFEDVIAAFCPDEVLHLASFSSVAYSWKHPAECFNNNTRIFLNLTEALRRHGMESCRVLSVGSSEEYGNVSENMLPLREDMPLTPVSPYAVARVSQEMMSKVLADSYGMQIMLTRSFNHIGPYQDERFVVPSFVQRILCLKKSGNTSGEIETGDVSIVRDFVDVRDVVRAYDMLLERGTPGEVYNIASGRGVRLSEIIEEIGRQVGVRVTSRVNPEFVRPDDNRVIIGSPEKIGRELDWKAEIPLEKTIADMITCMELQ</sequence>
<evidence type="ECO:0000313" key="3">
    <source>
        <dbReference type="Proteomes" id="UP000823912"/>
    </source>
</evidence>
<reference evidence="2" key="1">
    <citation type="submission" date="2020-10" db="EMBL/GenBank/DDBJ databases">
        <authorList>
            <person name="Gilroy R."/>
        </authorList>
    </citation>
    <scope>NUCLEOTIDE SEQUENCE</scope>
    <source>
        <strain evidence="2">ChiSjej5B23-6657</strain>
    </source>
</reference>
<name>A0A9D1EAF6_9FIRM</name>
<dbReference type="EMBL" id="DVHM01000114">
    <property type="protein sequence ID" value="HIR71054.1"/>
    <property type="molecule type" value="Genomic_DNA"/>
</dbReference>
<evidence type="ECO:0000313" key="2">
    <source>
        <dbReference type="EMBL" id="HIR71054.1"/>
    </source>
</evidence>
<dbReference type="InterPro" id="IPR036291">
    <property type="entry name" value="NAD(P)-bd_dom_sf"/>
</dbReference>
<organism evidence="2 3">
    <name type="scientific">Candidatus Pullilachnospira gallistercoris</name>
    <dbReference type="NCBI Taxonomy" id="2840911"/>
    <lineage>
        <taxon>Bacteria</taxon>
        <taxon>Bacillati</taxon>
        <taxon>Bacillota</taxon>
        <taxon>Clostridia</taxon>
        <taxon>Lachnospirales</taxon>
        <taxon>Lachnospiraceae</taxon>
        <taxon>Lachnospiraceae incertae sedis</taxon>
        <taxon>Candidatus Pullilachnospira</taxon>
    </lineage>
</organism>
<dbReference type="AlphaFoldDB" id="A0A9D1EAF6"/>
<evidence type="ECO:0000259" key="1">
    <source>
        <dbReference type="Pfam" id="PF16363"/>
    </source>
</evidence>
<dbReference type="Gene3D" id="3.90.25.10">
    <property type="entry name" value="UDP-galactose 4-epimerase, domain 1"/>
    <property type="match status" value="1"/>
</dbReference>
<feature type="domain" description="NAD(P)-binding" evidence="1">
    <location>
        <begin position="5"/>
        <end position="314"/>
    </location>
</feature>
<protein>
    <submittedName>
        <fullName evidence="2">GDP-mannose 4,6-dehydratase</fullName>
    </submittedName>
</protein>
<dbReference type="PANTHER" id="PTHR43000">
    <property type="entry name" value="DTDP-D-GLUCOSE 4,6-DEHYDRATASE-RELATED"/>
    <property type="match status" value="1"/>
</dbReference>
<dbReference type="Pfam" id="PF16363">
    <property type="entry name" value="GDP_Man_Dehyd"/>
    <property type="match status" value="1"/>
</dbReference>
<dbReference type="SUPFAM" id="SSF51735">
    <property type="entry name" value="NAD(P)-binding Rossmann-fold domains"/>
    <property type="match status" value="1"/>
</dbReference>
<accession>A0A9D1EAF6</accession>
<dbReference type="Proteomes" id="UP000823912">
    <property type="component" value="Unassembled WGS sequence"/>
</dbReference>
<comment type="caution">
    <text evidence="2">The sequence shown here is derived from an EMBL/GenBank/DDBJ whole genome shotgun (WGS) entry which is preliminary data.</text>
</comment>
<proteinExistence type="predicted"/>
<gene>
    <name evidence="2" type="ORF">IAA55_07215</name>
</gene>